<feature type="binding site" evidence="10">
    <location>
        <position position="259"/>
    </location>
    <ligand>
        <name>K(+)</name>
        <dbReference type="ChEBI" id="CHEBI:29103"/>
    </ligand>
</feature>
<dbReference type="SUPFAM" id="SSF52540">
    <property type="entry name" value="P-loop containing nucleoside triphosphate hydrolases"/>
    <property type="match status" value="1"/>
</dbReference>
<dbReference type="GO" id="GO:0005525">
    <property type="term" value="F:GTP binding"/>
    <property type="evidence" value="ECO:0007669"/>
    <property type="project" value="UniProtKB-UniRule"/>
</dbReference>
<dbReference type="PANTHER" id="PTHR42714:SF2">
    <property type="entry name" value="TRNA MODIFICATION GTPASE GTPBP3, MITOCHONDRIAL"/>
    <property type="match status" value="1"/>
</dbReference>
<dbReference type="STRING" id="1298851.TST_0155"/>
<feature type="binding site" evidence="10">
    <location>
        <position position="24"/>
    </location>
    <ligand>
        <name>(6S)-5-formyl-5,6,7,8-tetrahydrofolate</name>
        <dbReference type="ChEBI" id="CHEBI:57457"/>
    </ligand>
</feature>
<feature type="binding site" evidence="10">
    <location>
        <position position="260"/>
    </location>
    <ligand>
        <name>Mg(2+)</name>
        <dbReference type="ChEBI" id="CHEBI:18420"/>
    </ligand>
</feature>
<dbReference type="Pfam" id="PF12631">
    <property type="entry name" value="MnmE_helical"/>
    <property type="match status" value="1"/>
</dbReference>
<dbReference type="AlphaFoldDB" id="A0A0S3QRK7"/>
<organism evidence="13 14">
    <name type="scientific">Thermosulfidibacter takaii (strain DSM 17441 / JCM 13301 / NBRC 103674 / ABI70S6)</name>
    <dbReference type="NCBI Taxonomy" id="1298851"/>
    <lineage>
        <taxon>Bacteria</taxon>
        <taxon>Pseudomonadati</taxon>
        <taxon>Thermosulfidibacterota</taxon>
        <taxon>Thermosulfidibacteria</taxon>
        <taxon>Thermosulfidibacterales</taxon>
        <taxon>Thermosulfidibacteraceae</taxon>
    </lineage>
</organism>
<keyword evidence="3 10" id="KW-0819">tRNA processing</keyword>
<dbReference type="NCBIfam" id="TIGR00450">
    <property type="entry name" value="mnmE_trmE_thdF"/>
    <property type="match status" value="1"/>
</dbReference>
<feature type="binding site" evidence="10">
    <location>
        <position position="463"/>
    </location>
    <ligand>
        <name>(6S)-5-formyl-5,6,7,8-tetrahydrofolate</name>
        <dbReference type="ChEBI" id="CHEBI:57457"/>
    </ligand>
</feature>
<dbReference type="FunFam" id="3.40.50.300:FF:000494">
    <property type="entry name" value="tRNA modification GTPase MnmE"/>
    <property type="match status" value="1"/>
</dbReference>
<dbReference type="InterPro" id="IPR005225">
    <property type="entry name" value="Small_GTP-bd"/>
</dbReference>
<evidence type="ECO:0000259" key="12">
    <source>
        <dbReference type="PROSITE" id="PS51709"/>
    </source>
</evidence>
<proteinExistence type="inferred from homology"/>
<dbReference type="OrthoDB" id="9805918at2"/>
<sequence length="463" mass="51478">MEKYTDTIAAIATPIGQAALAIVRLSGNNTLPILQKIFRKGKGLSTFQHLEERKVHYGFIVDPETQELVDEVTLIFYKEPKSYTTEDMAEIICHGGFVSPNRVLRCALKAGARLAEPGEFTKRAFLGGRVDLTEAEAVLDVIHARGEAAHRAALKQLSGGLRAKIEGIALSLRELLALIEACIDFPEEEIDYIDPKEVKKRIENSINELNLLSGYYKTSRRIKEGIPIAIVGRPNVGKSSILNALLKEERAIVTDIPGTTRDTIEEEITIKGIPFRIIDTAGIRQTNDPVERIGVERSIEKLEQAEITLFVLDAATQITEEDLYIASLIRDKKHILVLNKMDIASEIEEEEIPQKLDISPTRIVKTSAKLHEGINELQNAIVEGTGSNTISEVDFLINERHYDILMKAKAALERCLETVNAGLSNEFIAIDLKEALNRLGEITGETTPDDILNMIFDRFCIGK</sequence>
<name>A0A0S3QRK7_THET7</name>
<evidence type="ECO:0000256" key="11">
    <source>
        <dbReference type="RuleBase" id="RU003313"/>
    </source>
</evidence>
<dbReference type="InterPro" id="IPR006073">
    <property type="entry name" value="GTP-bd"/>
</dbReference>
<keyword evidence="4 10" id="KW-0479">Metal-binding</keyword>
<comment type="subunit">
    <text evidence="10">Homodimer. Heterotetramer of two MnmE and two MnmG subunits.</text>
</comment>
<dbReference type="InterPro" id="IPR027368">
    <property type="entry name" value="MnmE_dom2"/>
</dbReference>
<evidence type="ECO:0000313" key="14">
    <source>
        <dbReference type="Proteomes" id="UP000063234"/>
    </source>
</evidence>
<dbReference type="GO" id="GO:0003924">
    <property type="term" value="F:GTPase activity"/>
    <property type="evidence" value="ECO:0007669"/>
    <property type="project" value="UniProtKB-UniRule"/>
</dbReference>
<dbReference type="PROSITE" id="PS51709">
    <property type="entry name" value="G_TRME"/>
    <property type="match status" value="1"/>
</dbReference>
<dbReference type="Gene3D" id="1.20.120.430">
    <property type="entry name" value="tRNA modification GTPase MnmE domain 2"/>
    <property type="match status" value="1"/>
</dbReference>
<dbReference type="EC" id="3.6.-.-" evidence="10"/>
<feature type="binding site" evidence="10">
    <location>
        <begin position="254"/>
        <end position="260"/>
    </location>
    <ligand>
        <name>GTP</name>
        <dbReference type="ChEBI" id="CHEBI:37565"/>
    </ligand>
</feature>
<feature type="binding site" evidence="10">
    <location>
        <position position="129"/>
    </location>
    <ligand>
        <name>(6S)-5-formyl-5,6,7,8-tetrahydrofolate</name>
        <dbReference type="ChEBI" id="CHEBI:57457"/>
    </ligand>
</feature>
<keyword evidence="7 10" id="KW-0460">Magnesium</keyword>
<keyword evidence="14" id="KW-1185">Reference proteome</keyword>
<dbReference type="EMBL" id="AP013035">
    <property type="protein sequence ID" value="BAT70965.1"/>
    <property type="molecule type" value="Genomic_DNA"/>
</dbReference>
<dbReference type="GO" id="GO:0030488">
    <property type="term" value="P:tRNA methylation"/>
    <property type="evidence" value="ECO:0007669"/>
    <property type="project" value="TreeGrafter"/>
</dbReference>
<evidence type="ECO:0000256" key="9">
    <source>
        <dbReference type="ARBA" id="ARBA00023134"/>
    </source>
</evidence>
<dbReference type="RefSeq" id="WP_068548751.1">
    <property type="nucleotide sequence ID" value="NZ_AP013035.1"/>
</dbReference>
<dbReference type="GO" id="GO:0005829">
    <property type="term" value="C:cytosol"/>
    <property type="evidence" value="ECO:0007669"/>
    <property type="project" value="TreeGrafter"/>
</dbReference>
<dbReference type="Gene3D" id="3.30.1360.120">
    <property type="entry name" value="Probable tRNA modification gtpase trme, domain 1"/>
    <property type="match status" value="1"/>
</dbReference>
<evidence type="ECO:0000256" key="6">
    <source>
        <dbReference type="ARBA" id="ARBA00022801"/>
    </source>
</evidence>
<comment type="subcellular location">
    <subcellularLocation>
        <location evidence="10">Cytoplasm</location>
    </subcellularLocation>
</comment>
<accession>A0A0S3QRK7</accession>
<dbReference type="FunFam" id="3.30.1360.120:FF:000003">
    <property type="entry name" value="tRNA modification GTPase MnmE"/>
    <property type="match status" value="1"/>
</dbReference>
<dbReference type="InterPro" id="IPR004520">
    <property type="entry name" value="GTPase_MnmE"/>
</dbReference>
<dbReference type="GO" id="GO:0046872">
    <property type="term" value="F:metal ion binding"/>
    <property type="evidence" value="ECO:0007669"/>
    <property type="project" value="UniProtKB-KW"/>
</dbReference>
<feature type="binding site" evidence="10">
    <location>
        <begin position="279"/>
        <end position="282"/>
    </location>
    <ligand>
        <name>GTP</name>
        <dbReference type="ChEBI" id="CHEBI:37565"/>
    </ligand>
</feature>
<comment type="function">
    <text evidence="10">Exhibits a very high intrinsic GTPase hydrolysis rate. Involved in the addition of a carboxymethylaminomethyl (cmnm) group at the wobble position (U34) of certain tRNAs, forming tRNA-cmnm(5)s(2)U34.</text>
</comment>
<comment type="similarity">
    <text evidence="1 10 11">Belongs to the TRAFAC class TrmE-Era-EngA-EngB-Septin-like GTPase superfamily. TrmE GTPase family.</text>
</comment>
<dbReference type="NCBIfam" id="TIGR00231">
    <property type="entry name" value="small_GTP"/>
    <property type="match status" value="1"/>
</dbReference>
<dbReference type="GO" id="GO:0002098">
    <property type="term" value="P:tRNA wobble uridine modification"/>
    <property type="evidence" value="ECO:0007669"/>
    <property type="project" value="TreeGrafter"/>
</dbReference>
<comment type="caution">
    <text evidence="10">Lacks conserved residue(s) required for the propagation of feature annotation.</text>
</comment>
<evidence type="ECO:0000256" key="3">
    <source>
        <dbReference type="ARBA" id="ARBA00022694"/>
    </source>
</evidence>
<evidence type="ECO:0000256" key="4">
    <source>
        <dbReference type="ARBA" id="ARBA00022723"/>
    </source>
</evidence>
<dbReference type="CDD" id="cd14858">
    <property type="entry name" value="TrmE_N"/>
    <property type="match status" value="1"/>
</dbReference>
<dbReference type="PATRIC" id="fig|1298851.3.peg.160"/>
<evidence type="ECO:0000256" key="10">
    <source>
        <dbReference type="HAMAP-Rule" id="MF_00379"/>
    </source>
</evidence>
<evidence type="ECO:0000256" key="2">
    <source>
        <dbReference type="ARBA" id="ARBA00022490"/>
    </source>
</evidence>
<dbReference type="HAMAP" id="MF_00379">
    <property type="entry name" value="GTPase_MnmE"/>
    <property type="match status" value="1"/>
</dbReference>
<dbReference type="Pfam" id="PF10396">
    <property type="entry name" value="TrmE_N"/>
    <property type="match status" value="1"/>
</dbReference>
<feature type="binding site" evidence="10">
    <location>
        <position position="254"/>
    </location>
    <ligand>
        <name>K(+)</name>
        <dbReference type="ChEBI" id="CHEBI:29103"/>
    </ligand>
</feature>
<evidence type="ECO:0000256" key="5">
    <source>
        <dbReference type="ARBA" id="ARBA00022741"/>
    </source>
</evidence>
<keyword evidence="8 10" id="KW-0630">Potassium</keyword>
<dbReference type="CDD" id="cd04164">
    <property type="entry name" value="trmE"/>
    <property type="match status" value="1"/>
</dbReference>
<feature type="binding site" evidence="10">
    <location>
        <position position="239"/>
    </location>
    <ligand>
        <name>Mg(2+)</name>
        <dbReference type="ChEBI" id="CHEBI:18420"/>
    </ligand>
</feature>
<dbReference type="Gene3D" id="3.40.50.300">
    <property type="entry name" value="P-loop containing nucleotide triphosphate hydrolases"/>
    <property type="match status" value="1"/>
</dbReference>
<protein>
    <recommendedName>
        <fullName evidence="10">tRNA modification GTPase MnmE</fullName>
        <ecNumber evidence="10">3.6.-.-</ecNumber>
    </recommendedName>
</protein>
<gene>
    <name evidence="10 13" type="primary">mnmE</name>
    <name evidence="10" type="synonym">trmE</name>
    <name evidence="13" type="ORF">TST_0155</name>
</gene>
<keyword evidence="9 10" id="KW-0342">GTP-binding</keyword>
<keyword evidence="2 10" id="KW-0963">Cytoplasm</keyword>
<evidence type="ECO:0000313" key="13">
    <source>
        <dbReference type="EMBL" id="BAT70965.1"/>
    </source>
</evidence>
<dbReference type="Proteomes" id="UP000063234">
    <property type="component" value="Chromosome"/>
</dbReference>
<feature type="binding site" evidence="10">
    <location>
        <position position="256"/>
    </location>
    <ligand>
        <name>K(+)</name>
        <dbReference type="ChEBI" id="CHEBI:29103"/>
    </ligand>
</feature>
<dbReference type="InterPro" id="IPR018948">
    <property type="entry name" value="GTP-bd_TrmE_N"/>
</dbReference>
<dbReference type="InterPro" id="IPR027417">
    <property type="entry name" value="P-loop_NTPase"/>
</dbReference>
<feature type="binding site" evidence="10">
    <location>
        <position position="235"/>
    </location>
    <ligand>
        <name>K(+)</name>
        <dbReference type="ChEBI" id="CHEBI:29103"/>
    </ligand>
</feature>
<dbReference type="InterPro" id="IPR025867">
    <property type="entry name" value="MnmE_helical"/>
</dbReference>
<comment type="cofactor">
    <cofactor evidence="10">
        <name>K(+)</name>
        <dbReference type="ChEBI" id="CHEBI:29103"/>
    </cofactor>
    <text evidence="10">Binds 1 potassium ion per subunit.</text>
</comment>
<evidence type="ECO:0000256" key="1">
    <source>
        <dbReference type="ARBA" id="ARBA00011043"/>
    </source>
</evidence>
<dbReference type="PANTHER" id="PTHR42714">
    <property type="entry name" value="TRNA MODIFICATION GTPASE GTPBP3"/>
    <property type="match status" value="1"/>
</dbReference>
<feature type="binding site" evidence="10">
    <location>
        <begin position="235"/>
        <end position="240"/>
    </location>
    <ligand>
        <name>GTP</name>
        <dbReference type="ChEBI" id="CHEBI:37565"/>
    </ligand>
</feature>
<dbReference type="Pfam" id="PF01926">
    <property type="entry name" value="MMR_HSR1"/>
    <property type="match status" value="1"/>
</dbReference>
<keyword evidence="5 10" id="KW-0547">Nucleotide-binding</keyword>
<dbReference type="PRINTS" id="PR00326">
    <property type="entry name" value="GTP1OBG"/>
</dbReference>
<dbReference type="KEGG" id="ttk:TST_0155"/>
<feature type="binding site" evidence="10">
    <location>
        <position position="90"/>
    </location>
    <ligand>
        <name>(6S)-5-formyl-5,6,7,8-tetrahydrofolate</name>
        <dbReference type="ChEBI" id="CHEBI:57457"/>
    </ligand>
</feature>
<feature type="domain" description="TrmE-type G" evidence="12">
    <location>
        <begin position="225"/>
        <end position="386"/>
    </location>
</feature>
<evidence type="ECO:0000256" key="8">
    <source>
        <dbReference type="ARBA" id="ARBA00022958"/>
    </source>
</evidence>
<evidence type="ECO:0000256" key="7">
    <source>
        <dbReference type="ARBA" id="ARBA00022842"/>
    </source>
</evidence>
<dbReference type="InterPro" id="IPR031168">
    <property type="entry name" value="G_TrmE"/>
</dbReference>
<dbReference type="GO" id="GO:0042802">
    <property type="term" value="F:identical protein binding"/>
    <property type="evidence" value="ECO:0007669"/>
    <property type="project" value="UniProtKB-ARBA"/>
</dbReference>
<dbReference type="InterPro" id="IPR027266">
    <property type="entry name" value="TrmE/GcvT-like"/>
</dbReference>
<reference evidence="14" key="1">
    <citation type="journal article" date="2018" name="Science">
        <title>A primordial and reversible TCA cycle in a facultatively chemolithoautotrophic thermophile.</title>
        <authorList>
            <person name="Nunoura T."/>
            <person name="Chikaraishi Y."/>
            <person name="Izaki R."/>
            <person name="Suwa T."/>
            <person name="Sato T."/>
            <person name="Harada T."/>
            <person name="Mori K."/>
            <person name="Kato Y."/>
            <person name="Miyazaki M."/>
            <person name="Shimamura S."/>
            <person name="Yanagawa K."/>
            <person name="Shuto A."/>
            <person name="Ohkouchi N."/>
            <person name="Fujita N."/>
            <person name="Takaki Y."/>
            <person name="Atomi H."/>
            <person name="Takai K."/>
        </authorList>
    </citation>
    <scope>NUCLEOTIDE SEQUENCE [LARGE SCALE GENOMIC DNA]</scope>
    <source>
        <strain evidence="14">DSM 17441 / JCM 13301 / NBRC 103674 / ABI70S6</strain>
    </source>
</reference>
<keyword evidence="6 10" id="KW-0378">Hydrolase</keyword>